<evidence type="ECO:0000313" key="4">
    <source>
        <dbReference type="EMBL" id="GGX31026.1"/>
    </source>
</evidence>
<keyword evidence="1" id="KW-0902">Two-component regulatory system</keyword>
<reference evidence="5" key="1">
    <citation type="journal article" date="2019" name="Int. J. Syst. Evol. Microbiol.">
        <title>The Global Catalogue of Microorganisms (GCM) 10K type strain sequencing project: providing services to taxonomists for standard genome sequencing and annotation.</title>
        <authorList>
            <consortium name="The Broad Institute Genomics Platform"/>
            <consortium name="The Broad Institute Genome Sequencing Center for Infectious Disease"/>
            <person name="Wu L."/>
            <person name="Ma J."/>
        </authorList>
    </citation>
    <scope>NUCLEOTIDE SEQUENCE [LARGE SCALE GENOMIC DNA]</scope>
    <source>
        <strain evidence="5">KCTC 23917</strain>
    </source>
</reference>
<keyword evidence="5" id="KW-1185">Reference proteome</keyword>
<dbReference type="CDD" id="cd00088">
    <property type="entry name" value="HPT"/>
    <property type="match status" value="1"/>
</dbReference>
<comment type="caution">
    <text evidence="4">The sequence shown here is derived from an EMBL/GenBank/DDBJ whole genome shotgun (WGS) entry which is preliminary data.</text>
</comment>
<dbReference type="Pfam" id="PF01627">
    <property type="entry name" value="Hpt"/>
    <property type="match status" value="1"/>
</dbReference>
<evidence type="ECO:0000259" key="3">
    <source>
        <dbReference type="PROSITE" id="PS50894"/>
    </source>
</evidence>
<dbReference type="Gene3D" id="1.20.120.160">
    <property type="entry name" value="HPT domain"/>
    <property type="match status" value="1"/>
</dbReference>
<dbReference type="InterPro" id="IPR036641">
    <property type="entry name" value="HPT_dom_sf"/>
</dbReference>
<proteinExistence type="predicted"/>
<dbReference type="SUPFAM" id="SSF47226">
    <property type="entry name" value="Histidine-containing phosphotransfer domain, HPT domain"/>
    <property type="match status" value="1"/>
</dbReference>
<dbReference type="PROSITE" id="PS50894">
    <property type="entry name" value="HPT"/>
    <property type="match status" value="1"/>
</dbReference>
<dbReference type="RefSeq" id="WP_189355433.1">
    <property type="nucleotide sequence ID" value="NZ_BMYU01000001.1"/>
</dbReference>
<accession>A0ABQ2XTB5</accession>
<protein>
    <recommendedName>
        <fullName evidence="3">HPt domain-containing protein</fullName>
    </recommendedName>
</protein>
<feature type="modified residue" description="Phosphohistidine" evidence="2">
    <location>
        <position position="54"/>
    </location>
</feature>
<evidence type="ECO:0000256" key="2">
    <source>
        <dbReference type="PROSITE-ProRule" id="PRU00110"/>
    </source>
</evidence>
<keyword evidence="2" id="KW-0597">Phosphoprotein</keyword>
<feature type="domain" description="HPt" evidence="3">
    <location>
        <begin position="15"/>
        <end position="108"/>
    </location>
</feature>
<name>A0ABQ2XTB5_9BURK</name>
<sequence length="108" mass="11924">MTSVFDYTLALQHADQEIVQIMRAPFLAALPQYMQEIESALAELRHDDLRRHAHTLKGLAGNFSAEPVVLLCLQLEVLGQQKRAELGIASMPLLRKEVSALEAALSAT</sequence>
<dbReference type="EMBL" id="BMYU01000001">
    <property type="protein sequence ID" value="GGX31026.1"/>
    <property type="molecule type" value="Genomic_DNA"/>
</dbReference>
<evidence type="ECO:0000313" key="5">
    <source>
        <dbReference type="Proteomes" id="UP000653343"/>
    </source>
</evidence>
<evidence type="ECO:0000256" key="1">
    <source>
        <dbReference type="ARBA" id="ARBA00023012"/>
    </source>
</evidence>
<gene>
    <name evidence="4" type="ORF">GCM10010946_05140</name>
</gene>
<organism evidence="4 5">
    <name type="scientific">Undibacterium squillarum</name>
    <dbReference type="NCBI Taxonomy" id="1131567"/>
    <lineage>
        <taxon>Bacteria</taxon>
        <taxon>Pseudomonadati</taxon>
        <taxon>Pseudomonadota</taxon>
        <taxon>Betaproteobacteria</taxon>
        <taxon>Burkholderiales</taxon>
        <taxon>Oxalobacteraceae</taxon>
        <taxon>Undibacterium</taxon>
    </lineage>
</organism>
<dbReference type="Proteomes" id="UP000653343">
    <property type="component" value="Unassembled WGS sequence"/>
</dbReference>
<dbReference type="InterPro" id="IPR008207">
    <property type="entry name" value="Sig_transdc_His_kin_Hpt_dom"/>
</dbReference>